<name>A0A9Q1JSE7_9CARY</name>
<feature type="domain" description="DUF4283" evidence="2">
    <location>
        <begin position="3"/>
        <end position="85"/>
    </location>
</feature>
<dbReference type="InterPro" id="IPR025558">
    <property type="entry name" value="DUF4283"/>
</dbReference>
<gene>
    <name evidence="3" type="ORF">Cgig2_005511</name>
</gene>
<protein>
    <recommendedName>
        <fullName evidence="2">DUF4283 domain-containing protein</fullName>
    </recommendedName>
</protein>
<evidence type="ECO:0000256" key="1">
    <source>
        <dbReference type="SAM" id="MobiDB-lite"/>
    </source>
</evidence>
<dbReference type="Proteomes" id="UP001153076">
    <property type="component" value="Unassembled WGS sequence"/>
</dbReference>
<accession>A0A9Q1JSE7</accession>
<comment type="caution">
    <text evidence="3">The sequence shown here is derived from an EMBL/GenBank/DDBJ whole genome shotgun (WGS) entry which is preliminary data.</text>
</comment>
<evidence type="ECO:0000313" key="4">
    <source>
        <dbReference type="Proteomes" id="UP001153076"/>
    </source>
</evidence>
<proteinExistence type="predicted"/>
<dbReference type="AlphaFoldDB" id="A0A9Q1JSE7"/>
<keyword evidence="4" id="KW-1185">Reference proteome</keyword>
<reference evidence="3" key="1">
    <citation type="submission" date="2022-04" db="EMBL/GenBank/DDBJ databases">
        <title>Carnegiea gigantea Genome sequencing and assembly v2.</title>
        <authorList>
            <person name="Copetti D."/>
            <person name="Sanderson M.J."/>
            <person name="Burquez A."/>
            <person name="Wojciechowski M.F."/>
        </authorList>
    </citation>
    <scope>NUCLEOTIDE SEQUENCE</scope>
    <source>
        <strain evidence="3">SGP5-SGP5p</strain>
        <tissue evidence="3">Aerial part</tissue>
    </source>
</reference>
<feature type="compositionally biased region" description="Polar residues" evidence="1">
    <location>
        <begin position="206"/>
        <end position="223"/>
    </location>
</feature>
<evidence type="ECO:0000259" key="2">
    <source>
        <dbReference type="Pfam" id="PF14111"/>
    </source>
</evidence>
<dbReference type="Pfam" id="PF14111">
    <property type="entry name" value="DUF4283"/>
    <property type="match status" value="1"/>
</dbReference>
<feature type="region of interest" description="Disordered" evidence="1">
    <location>
        <begin position="206"/>
        <end position="266"/>
    </location>
</feature>
<evidence type="ECO:0000313" key="3">
    <source>
        <dbReference type="EMBL" id="KAJ8430149.1"/>
    </source>
</evidence>
<organism evidence="3 4">
    <name type="scientific">Carnegiea gigantea</name>
    <dbReference type="NCBI Taxonomy" id="171969"/>
    <lineage>
        <taxon>Eukaryota</taxon>
        <taxon>Viridiplantae</taxon>
        <taxon>Streptophyta</taxon>
        <taxon>Embryophyta</taxon>
        <taxon>Tracheophyta</taxon>
        <taxon>Spermatophyta</taxon>
        <taxon>Magnoliopsida</taxon>
        <taxon>eudicotyledons</taxon>
        <taxon>Gunneridae</taxon>
        <taxon>Pentapetalae</taxon>
        <taxon>Caryophyllales</taxon>
        <taxon>Cactineae</taxon>
        <taxon>Cactaceae</taxon>
        <taxon>Cactoideae</taxon>
        <taxon>Echinocereeae</taxon>
        <taxon>Carnegiea</taxon>
    </lineage>
</organism>
<dbReference type="OrthoDB" id="1939300at2759"/>
<dbReference type="EMBL" id="JAKOGI010000818">
    <property type="protein sequence ID" value="KAJ8430149.1"/>
    <property type="molecule type" value="Genomic_DNA"/>
</dbReference>
<feature type="compositionally biased region" description="Acidic residues" evidence="1">
    <location>
        <begin position="225"/>
        <end position="240"/>
    </location>
</feature>
<sequence>MDELIVLCLLAKIWGELLPLALIIAKIKMDWKHIRGQVDYIELGNGWVLLRCASILDKNYVWFNRPWFVEGLNLVLTPWIPYFDPCSIAIGHIDQWAFTSGEPESKENWIRVSPKKRERLSSISPADRSHYGDKGKAVLIETPPIRDDKSFDDPVLVSVPIGCIEPVSVPLLPHELFPPITASTYLSGTSFVVTHVLSPTSLLDTTISSSPEGDSGSANSGNATDFEDVSDMYLEPEDLNEPLHSTESTKKQKIEDGDECSSHPTN</sequence>